<protein>
    <submittedName>
        <fullName evidence="1">Uncharacterized protein</fullName>
    </submittedName>
</protein>
<keyword evidence="2" id="KW-1185">Reference proteome</keyword>
<proteinExistence type="predicted"/>
<gene>
    <name evidence="1" type="ORF">RVR_8246</name>
</gene>
<evidence type="ECO:0000313" key="1">
    <source>
        <dbReference type="EMBL" id="BBB01015.1"/>
    </source>
</evidence>
<sequence>MTANYPTSTETFGHEPFRYDGVPNCIRCYTERRGRRRPVPWPCTSAVVLGLVVVDADRWNARNPVGTPVCAYPLARPEHPAFTPDMRLTTATRTPAWRLGHGTSVVAVDGYPGGIALTHIDPIGGA</sequence>
<dbReference type="EMBL" id="AP018365">
    <property type="protein sequence ID" value="BBB01015.1"/>
    <property type="molecule type" value="Genomic_DNA"/>
</dbReference>
<dbReference type="Proteomes" id="UP000595703">
    <property type="component" value="Chromosome"/>
</dbReference>
<reference evidence="1 2" key="1">
    <citation type="journal article" date="2010" name="J. Bacteriol.">
        <title>Biochemical characterization of a novel indole prenyltransferase from Streptomyces sp. SN-593.</title>
        <authorList>
            <person name="Takahashi S."/>
            <person name="Takagi H."/>
            <person name="Toyoda A."/>
            <person name="Uramoto M."/>
            <person name="Nogawa T."/>
            <person name="Ueki M."/>
            <person name="Sakaki Y."/>
            <person name="Osada H."/>
        </authorList>
    </citation>
    <scope>NUCLEOTIDE SEQUENCE [LARGE SCALE GENOMIC DNA]</scope>
    <source>
        <strain evidence="1 2">SN-593</strain>
    </source>
</reference>
<name>A0A7U3VRT1_9ACTN</name>
<organism evidence="1 2">
    <name type="scientific">Actinacidiphila reveromycinica</name>
    <dbReference type="NCBI Taxonomy" id="659352"/>
    <lineage>
        <taxon>Bacteria</taxon>
        <taxon>Bacillati</taxon>
        <taxon>Actinomycetota</taxon>
        <taxon>Actinomycetes</taxon>
        <taxon>Kitasatosporales</taxon>
        <taxon>Streptomycetaceae</taxon>
        <taxon>Actinacidiphila</taxon>
    </lineage>
</organism>
<dbReference type="AlphaFoldDB" id="A0A7U3VRT1"/>
<reference evidence="1 2" key="2">
    <citation type="journal article" date="2011" name="J. Antibiot.">
        <title>Furaquinocins I and J: novel polyketide isoprenoid hybrid compounds from Streptomyces reveromyceticus SN-593.</title>
        <authorList>
            <person name="Panthee S."/>
            <person name="Takahashi S."/>
            <person name="Takagi H."/>
            <person name="Nogawa T."/>
            <person name="Oowada E."/>
            <person name="Uramoto M."/>
            <person name="Osada H."/>
        </authorList>
    </citation>
    <scope>NUCLEOTIDE SEQUENCE [LARGE SCALE GENOMIC DNA]</scope>
    <source>
        <strain evidence="1 2">SN-593</strain>
    </source>
</reference>
<dbReference type="KEGG" id="arev:RVR_8246"/>
<reference evidence="1 2" key="3">
    <citation type="journal article" date="2011" name="Nat. Chem. Biol.">
        <title>Reveromycin A biosynthesis uses RevG and RevJ for stereospecific spiroacetal formation.</title>
        <authorList>
            <person name="Takahashi S."/>
            <person name="Toyoda A."/>
            <person name="Sekiyama Y."/>
            <person name="Takagi H."/>
            <person name="Nogawa T."/>
            <person name="Uramoto M."/>
            <person name="Suzuki R."/>
            <person name="Koshino H."/>
            <person name="Kumano T."/>
            <person name="Panthee S."/>
            <person name="Dairi T."/>
            <person name="Ishikawa J."/>
            <person name="Ikeda H."/>
            <person name="Sakaki Y."/>
            <person name="Osada H."/>
        </authorList>
    </citation>
    <scope>NUCLEOTIDE SEQUENCE [LARGE SCALE GENOMIC DNA]</scope>
    <source>
        <strain evidence="1 2">SN-593</strain>
    </source>
</reference>
<dbReference type="RefSeq" id="WP_202236967.1">
    <property type="nucleotide sequence ID" value="NZ_AP018365.1"/>
</dbReference>
<reference evidence="1 2" key="4">
    <citation type="journal article" date="2020" name="Sci. Rep.">
        <title>beta-carboline chemical signals induce reveromycin production through a LuxR family regulator in Streptomyces sp. SN-593.</title>
        <authorList>
            <person name="Panthee S."/>
            <person name="Kito N."/>
            <person name="Hayashi T."/>
            <person name="Shimizu T."/>
            <person name="Ishikawa J."/>
            <person name="Hamamoto H."/>
            <person name="Osada H."/>
            <person name="Takahashi S."/>
        </authorList>
    </citation>
    <scope>NUCLEOTIDE SEQUENCE [LARGE SCALE GENOMIC DNA]</scope>
    <source>
        <strain evidence="1 2">SN-593</strain>
    </source>
</reference>
<evidence type="ECO:0000313" key="2">
    <source>
        <dbReference type="Proteomes" id="UP000595703"/>
    </source>
</evidence>
<accession>A0A7U3VRT1</accession>